<dbReference type="EMBL" id="WNYA01036987">
    <property type="protein sequence ID" value="KAG8536870.1"/>
    <property type="molecule type" value="Genomic_DNA"/>
</dbReference>
<dbReference type="GO" id="GO:0005524">
    <property type="term" value="F:ATP binding"/>
    <property type="evidence" value="ECO:0007669"/>
    <property type="project" value="UniProtKB-KW"/>
</dbReference>
<keyword evidence="6" id="KW-1185">Reference proteome</keyword>
<keyword evidence="2" id="KW-0547">Nucleotide-binding</keyword>
<evidence type="ECO:0000256" key="2">
    <source>
        <dbReference type="ARBA" id="ARBA00022741"/>
    </source>
</evidence>
<dbReference type="GO" id="GO:0006233">
    <property type="term" value="P:dTDP biosynthetic process"/>
    <property type="evidence" value="ECO:0007669"/>
    <property type="project" value="TreeGrafter"/>
</dbReference>
<dbReference type="GO" id="GO:0006227">
    <property type="term" value="P:dUDP biosynthetic process"/>
    <property type="evidence" value="ECO:0007669"/>
    <property type="project" value="TreeGrafter"/>
</dbReference>
<dbReference type="InterPro" id="IPR039430">
    <property type="entry name" value="Thymidylate_kin-like_dom"/>
</dbReference>
<dbReference type="Gene3D" id="3.40.50.300">
    <property type="entry name" value="P-loop containing nucleotide triphosphate hydrolases"/>
    <property type="match status" value="1"/>
</dbReference>
<dbReference type="AlphaFoldDB" id="A0AAV6YPJ2"/>
<sequence length="147" mass="16725">VGKTTLTESLRSHLKAELLRSPPGSINQWRSIFDSESSLIKRAYYAVGNYIGAAEIAKASKTSPVIMDRFWHSTAAYAIATEIGGGIHNLPDPHHDVYHWPDDLLKPDLVILLTVSDEERIRRIRTRGLQETKEEKELEANNMFRQR</sequence>
<organism evidence="5 6">
    <name type="scientific">Engystomops pustulosus</name>
    <name type="common">Tungara frog</name>
    <name type="synonym">Physalaemus pustulosus</name>
    <dbReference type="NCBI Taxonomy" id="76066"/>
    <lineage>
        <taxon>Eukaryota</taxon>
        <taxon>Metazoa</taxon>
        <taxon>Chordata</taxon>
        <taxon>Craniata</taxon>
        <taxon>Vertebrata</taxon>
        <taxon>Euteleostomi</taxon>
        <taxon>Amphibia</taxon>
        <taxon>Batrachia</taxon>
        <taxon>Anura</taxon>
        <taxon>Neobatrachia</taxon>
        <taxon>Hyloidea</taxon>
        <taxon>Leptodactylidae</taxon>
        <taxon>Leiuperinae</taxon>
        <taxon>Engystomops</taxon>
    </lineage>
</organism>
<dbReference type="InterPro" id="IPR027417">
    <property type="entry name" value="P-loop_NTPase"/>
</dbReference>
<dbReference type="PIRSF" id="PIRSF019736">
    <property type="entry name" value="dTMP_TKRP1"/>
    <property type="match status" value="1"/>
</dbReference>
<dbReference type="SUPFAM" id="SSF52540">
    <property type="entry name" value="P-loop containing nucleoside triphosphate hydrolases"/>
    <property type="match status" value="1"/>
</dbReference>
<dbReference type="InterPro" id="IPR014505">
    <property type="entry name" value="UMP-CMP_kinase_2"/>
</dbReference>
<keyword evidence="3" id="KW-0067">ATP-binding</keyword>
<dbReference type="GO" id="GO:0004550">
    <property type="term" value="F:nucleoside diphosphate kinase activity"/>
    <property type="evidence" value="ECO:0007669"/>
    <property type="project" value="TreeGrafter"/>
</dbReference>
<dbReference type="GO" id="GO:0006235">
    <property type="term" value="P:dTTP biosynthetic process"/>
    <property type="evidence" value="ECO:0007669"/>
    <property type="project" value="TreeGrafter"/>
</dbReference>
<comment type="caution">
    <text evidence="5">The sequence shown here is derived from an EMBL/GenBank/DDBJ whole genome shotgun (WGS) entry which is preliminary data.</text>
</comment>
<name>A0AAV6YPJ2_ENGPU</name>
<dbReference type="GO" id="GO:0004798">
    <property type="term" value="F:dTMP kinase activity"/>
    <property type="evidence" value="ECO:0007669"/>
    <property type="project" value="TreeGrafter"/>
</dbReference>
<dbReference type="Proteomes" id="UP000824782">
    <property type="component" value="Unassembled WGS sequence"/>
</dbReference>
<dbReference type="PANTHER" id="PTHR10344">
    <property type="entry name" value="THYMIDYLATE KINASE"/>
    <property type="match status" value="1"/>
</dbReference>
<dbReference type="Pfam" id="PF02223">
    <property type="entry name" value="Thymidylate_kin"/>
    <property type="match status" value="1"/>
</dbReference>
<feature type="non-terminal residue" evidence="5">
    <location>
        <position position="1"/>
    </location>
</feature>
<evidence type="ECO:0000256" key="1">
    <source>
        <dbReference type="ARBA" id="ARBA00009776"/>
    </source>
</evidence>
<protein>
    <recommendedName>
        <fullName evidence="4">Thymidylate kinase-like domain-containing protein</fullName>
    </recommendedName>
</protein>
<evidence type="ECO:0000256" key="3">
    <source>
        <dbReference type="ARBA" id="ARBA00022840"/>
    </source>
</evidence>
<dbReference type="GO" id="GO:0050145">
    <property type="term" value="F:nucleoside monophosphate kinase activity"/>
    <property type="evidence" value="ECO:0007669"/>
    <property type="project" value="InterPro"/>
</dbReference>
<comment type="similarity">
    <text evidence="1">Belongs to the thymidylate kinase family.</text>
</comment>
<evidence type="ECO:0000313" key="5">
    <source>
        <dbReference type="EMBL" id="KAG8536870.1"/>
    </source>
</evidence>
<evidence type="ECO:0000313" key="6">
    <source>
        <dbReference type="Proteomes" id="UP000824782"/>
    </source>
</evidence>
<reference evidence="5" key="1">
    <citation type="thesis" date="2020" institute="ProQuest LLC" country="789 East Eisenhower Parkway, Ann Arbor, MI, USA">
        <title>Comparative Genomics and Chromosome Evolution.</title>
        <authorList>
            <person name="Mudd A.B."/>
        </authorList>
    </citation>
    <scope>NUCLEOTIDE SEQUENCE</scope>
    <source>
        <strain evidence="5">237g6f4</strain>
        <tissue evidence="5">Blood</tissue>
    </source>
</reference>
<feature type="domain" description="Thymidylate kinase-like" evidence="4">
    <location>
        <begin position="1"/>
        <end position="146"/>
    </location>
</feature>
<dbReference type="GO" id="GO:0005739">
    <property type="term" value="C:mitochondrion"/>
    <property type="evidence" value="ECO:0007669"/>
    <property type="project" value="TreeGrafter"/>
</dbReference>
<proteinExistence type="inferred from homology"/>
<gene>
    <name evidence="5" type="ORF">GDO81_025512</name>
</gene>
<accession>A0AAV6YPJ2</accession>
<evidence type="ECO:0000259" key="4">
    <source>
        <dbReference type="Pfam" id="PF02223"/>
    </source>
</evidence>
<dbReference type="PANTHER" id="PTHR10344:SF4">
    <property type="entry name" value="UMP-CMP KINASE 2, MITOCHONDRIAL"/>
    <property type="match status" value="1"/>
</dbReference>